<comment type="caution">
    <text evidence="1">The sequence shown here is derived from an EMBL/GenBank/DDBJ whole genome shotgun (WGS) entry which is preliminary data.</text>
</comment>
<sequence length="67" mass="7606">MRTIFFLRSAHYTVEEDGEELVFTVTGYGHGVGMSQYGANALARSGKTYLQIVEWYYTGVTVQQYSQ</sequence>
<dbReference type="EMBL" id="VSSQ01002045">
    <property type="protein sequence ID" value="MPM12960.1"/>
    <property type="molecule type" value="Genomic_DNA"/>
</dbReference>
<organism evidence="1">
    <name type="scientific">bioreactor metagenome</name>
    <dbReference type="NCBI Taxonomy" id="1076179"/>
    <lineage>
        <taxon>unclassified sequences</taxon>
        <taxon>metagenomes</taxon>
        <taxon>ecological metagenomes</taxon>
    </lineage>
</organism>
<reference evidence="1" key="1">
    <citation type="submission" date="2019-08" db="EMBL/GenBank/DDBJ databases">
        <authorList>
            <person name="Kucharzyk K."/>
            <person name="Murdoch R.W."/>
            <person name="Higgins S."/>
            <person name="Loffler F."/>
        </authorList>
    </citation>
    <scope>NUCLEOTIDE SEQUENCE</scope>
</reference>
<dbReference type="AlphaFoldDB" id="A0A644X9W6"/>
<accession>A0A644X9W6</accession>
<evidence type="ECO:0000313" key="1">
    <source>
        <dbReference type="EMBL" id="MPM12960.1"/>
    </source>
</evidence>
<protein>
    <submittedName>
        <fullName evidence="1">Amidase enhancer</fullName>
    </submittedName>
</protein>
<gene>
    <name evidence="1" type="primary">lytB_2</name>
    <name evidence="1" type="ORF">SDC9_59315</name>
</gene>
<name>A0A644X9W6_9ZZZZ</name>
<proteinExistence type="predicted"/>